<gene>
    <name evidence="2" type="ORF">MGEO_18050</name>
</gene>
<feature type="region of interest" description="Disordered" evidence="1">
    <location>
        <begin position="98"/>
        <end position="163"/>
    </location>
</feature>
<sequence length="163" mass="16964">MVKEHLPWVAPTVAIVLAATGVIEFGPKSSEEVTKQTVFEETEVSRNITQNPVALGEQTVGIAPLVSSGAAAVQAAVVQSQRLPEVATPAPVQPAVVIPAPTPKAPETTPQPVSISPEPTVDPTNNPVAFFGAAQQSSRRTIPASKTCGRWPAKPGFTSRAEV</sequence>
<name>A0A1X4NF68_9RHOB</name>
<evidence type="ECO:0000313" key="2">
    <source>
        <dbReference type="EMBL" id="OSQ45620.1"/>
    </source>
</evidence>
<evidence type="ECO:0000313" key="3">
    <source>
        <dbReference type="Proteomes" id="UP000193926"/>
    </source>
</evidence>
<dbReference type="AlphaFoldDB" id="A0A1X4NF68"/>
<dbReference type="Proteomes" id="UP000193926">
    <property type="component" value="Unassembled WGS sequence"/>
</dbReference>
<feature type="compositionally biased region" description="Low complexity" evidence="1">
    <location>
        <begin position="98"/>
        <end position="112"/>
    </location>
</feature>
<evidence type="ECO:0000256" key="1">
    <source>
        <dbReference type="SAM" id="MobiDB-lite"/>
    </source>
</evidence>
<dbReference type="EMBL" id="JFKC01000026">
    <property type="protein sequence ID" value="OSQ45620.1"/>
    <property type="molecule type" value="Genomic_DNA"/>
</dbReference>
<dbReference type="STRING" id="1123756.MGEO_18050"/>
<organism evidence="2 3">
    <name type="scientific">Marivita geojedonensis</name>
    <dbReference type="NCBI Taxonomy" id="1123756"/>
    <lineage>
        <taxon>Bacteria</taxon>
        <taxon>Pseudomonadati</taxon>
        <taxon>Pseudomonadota</taxon>
        <taxon>Alphaproteobacteria</taxon>
        <taxon>Rhodobacterales</taxon>
        <taxon>Roseobacteraceae</taxon>
        <taxon>Marivita</taxon>
    </lineage>
</organism>
<accession>A0A1X4NF68</accession>
<keyword evidence="3" id="KW-1185">Reference proteome</keyword>
<reference evidence="2 3" key="1">
    <citation type="submission" date="2014-03" db="EMBL/GenBank/DDBJ databases">
        <title>The draft genome sequence of Marivita geojedonensis KCTC 23882.</title>
        <authorList>
            <person name="Lai Q."/>
            <person name="Shao Z."/>
        </authorList>
    </citation>
    <scope>NUCLEOTIDE SEQUENCE [LARGE SCALE GENOMIC DNA]</scope>
    <source>
        <strain evidence="2 3">DPG-138</strain>
    </source>
</reference>
<comment type="caution">
    <text evidence="2">The sequence shown here is derived from an EMBL/GenBank/DDBJ whole genome shotgun (WGS) entry which is preliminary data.</text>
</comment>
<protein>
    <submittedName>
        <fullName evidence="2">Uncharacterized protein</fullName>
    </submittedName>
</protein>
<proteinExistence type="predicted"/>